<dbReference type="Gene3D" id="3.40.33.10">
    <property type="entry name" value="CAP"/>
    <property type="match status" value="1"/>
</dbReference>
<dbReference type="InterPro" id="IPR035940">
    <property type="entry name" value="CAP_sf"/>
</dbReference>
<dbReference type="AlphaFoldDB" id="A0AB39HPT1"/>
<name>A0AB39HPT1_9BACI</name>
<dbReference type="InterPro" id="IPR029410">
    <property type="entry name" value="CAP_assoc"/>
</dbReference>
<gene>
    <name evidence="3" type="ORF">AB4Y30_07625</name>
</gene>
<evidence type="ECO:0000259" key="2">
    <source>
        <dbReference type="Pfam" id="PF14504"/>
    </source>
</evidence>
<evidence type="ECO:0000313" key="3">
    <source>
        <dbReference type="EMBL" id="XDK34209.1"/>
    </source>
</evidence>
<dbReference type="Pfam" id="PF00188">
    <property type="entry name" value="CAP"/>
    <property type="match status" value="1"/>
</dbReference>
<dbReference type="EMBL" id="CP162599">
    <property type="protein sequence ID" value="XDK34209.1"/>
    <property type="molecule type" value="Genomic_DNA"/>
</dbReference>
<proteinExistence type="predicted"/>
<organism evidence="3">
    <name type="scientific">Ornithinibacillus sp. 4-3</name>
    <dbReference type="NCBI Taxonomy" id="3231488"/>
    <lineage>
        <taxon>Bacteria</taxon>
        <taxon>Bacillati</taxon>
        <taxon>Bacillota</taxon>
        <taxon>Bacilli</taxon>
        <taxon>Bacillales</taxon>
        <taxon>Bacillaceae</taxon>
        <taxon>Ornithinibacillus</taxon>
    </lineage>
</organism>
<dbReference type="InterPro" id="IPR014044">
    <property type="entry name" value="CAP_dom"/>
</dbReference>
<dbReference type="Pfam" id="PF14504">
    <property type="entry name" value="CAP_assoc_N"/>
    <property type="match status" value="1"/>
</dbReference>
<accession>A0AB39HPT1</accession>
<sequence>MKFRNIFFLLLIFGVLWYIYADHYKQDGVTGVWNGMKQDFYDIRDSEFFHTSMEYANDSIGRISNFISDQISKDEKNPVAPKPELQTPLEQTFSIHNIEIAEEKADVESNLPENTRITANEYNRDWHTYHEHYQNFVMVAYDAEDKVSGLFTNQDLLSSKDGITLSNTKQEVREMYGEPIQSIQKGMTRYRLNENEEQDTFKVDGNYVTFFYDKHQGEQIAAIQIISEEMEAEKKSYYGETNAEIAQGFEYQLFDLTNAARAKFDKRILDWYEPAQSTARNHSLDMASHNYFSHDNLEGLSPFDRLTNDGISYRAAGENLAMGQSSSIYAHQGLMNSENHRKNILHDDFRLMAVGVAQHEDGQPYYTEAYLTQ</sequence>
<feature type="domain" description="CAP-associated" evidence="2">
    <location>
        <begin position="101"/>
        <end position="237"/>
    </location>
</feature>
<feature type="domain" description="SCP" evidence="1">
    <location>
        <begin position="254"/>
        <end position="367"/>
    </location>
</feature>
<reference evidence="3" key="1">
    <citation type="submission" date="2024-07" db="EMBL/GenBank/DDBJ databases">
        <title>Halotolerant mesophilic bacterium Ornithinibacillus sp. 4-3, sp. nov., isolated from soil.</title>
        <authorList>
            <person name="Sidarenka A.V."/>
            <person name="Guliayeva D.E."/>
            <person name="Leanovich S.I."/>
            <person name="Hileuskaya K.S."/>
            <person name="Akhremchuk A.E."/>
            <person name="Sikolenko M.A."/>
            <person name="Valentovich L.N."/>
        </authorList>
    </citation>
    <scope>NUCLEOTIDE SEQUENCE</scope>
    <source>
        <strain evidence="3">4-3</strain>
    </source>
</reference>
<dbReference type="CDD" id="cd05379">
    <property type="entry name" value="CAP_bacterial"/>
    <property type="match status" value="1"/>
</dbReference>
<dbReference type="SUPFAM" id="SSF55797">
    <property type="entry name" value="PR-1-like"/>
    <property type="match status" value="1"/>
</dbReference>
<dbReference type="PANTHER" id="PTHR31157">
    <property type="entry name" value="SCP DOMAIN-CONTAINING PROTEIN"/>
    <property type="match status" value="1"/>
</dbReference>
<evidence type="ECO:0000259" key="1">
    <source>
        <dbReference type="Pfam" id="PF00188"/>
    </source>
</evidence>
<dbReference type="RefSeq" id="WP_368654886.1">
    <property type="nucleotide sequence ID" value="NZ_CP162599.1"/>
</dbReference>
<dbReference type="PANTHER" id="PTHR31157:SF1">
    <property type="entry name" value="SCP DOMAIN-CONTAINING PROTEIN"/>
    <property type="match status" value="1"/>
</dbReference>
<protein>
    <submittedName>
        <fullName evidence="3">CAP-associated domain-containing protein</fullName>
    </submittedName>
</protein>